<dbReference type="EMBL" id="JASCZI010181282">
    <property type="protein sequence ID" value="MED6180936.1"/>
    <property type="molecule type" value="Genomic_DNA"/>
</dbReference>
<protein>
    <submittedName>
        <fullName evidence="2">Uncharacterized protein</fullName>
    </submittedName>
</protein>
<accession>A0ABU6W6D2</accession>
<organism evidence="2 3">
    <name type="scientific">Stylosanthes scabra</name>
    <dbReference type="NCBI Taxonomy" id="79078"/>
    <lineage>
        <taxon>Eukaryota</taxon>
        <taxon>Viridiplantae</taxon>
        <taxon>Streptophyta</taxon>
        <taxon>Embryophyta</taxon>
        <taxon>Tracheophyta</taxon>
        <taxon>Spermatophyta</taxon>
        <taxon>Magnoliopsida</taxon>
        <taxon>eudicotyledons</taxon>
        <taxon>Gunneridae</taxon>
        <taxon>Pentapetalae</taxon>
        <taxon>rosids</taxon>
        <taxon>fabids</taxon>
        <taxon>Fabales</taxon>
        <taxon>Fabaceae</taxon>
        <taxon>Papilionoideae</taxon>
        <taxon>50 kb inversion clade</taxon>
        <taxon>dalbergioids sensu lato</taxon>
        <taxon>Dalbergieae</taxon>
        <taxon>Pterocarpus clade</taxon>
        <taxon>Stylosanthes</taxon>
    </lineage>
</organism>
<keyword evidence="3" id="KW-1185">Reference proteome</keyword>
<feature type="compositionally biased region" description="Basic and acidic residues" evidence="1">
    <location>
        <begin position="1"/>
        <end position="19"/>
    </location>
</feature>
<proteinExistence type="predicted"/>
<evidence type="ECO:0000313" key="3">
    <source>
        <dbReference type="Proteomes" id="UP001341840"/>
    </source>
</evidence>
<name>A0ABU6W6D2_9FABA</name>
<gene>
    <name evidence="2" type="ORF">PIB30_014718</name>
</gene>
<evidence type="ECO:0000313" key="2">
    <source>
        <dbReference type="EMBL" id="MED6180936.1"/>
    </source>
</evidence>
<reference evidence="2 3" key="1">
    <citation type="journal article" date="2023" name="Plants (Basel)">
        <title>Bridging the Gap: Combining Genomics and Transcriptomics Approaches to Understand Stylosanthes scabra, an Orphan Legume from the Brazilian Caatinga.</title>
        <authorList>
            <person name="Ferreira-Neto J.R.C."/>
            <person name="da Silva M.D."/>
            <person name="Binneck E."/>
            <person name="de Melo N.F."/>
            <person name="da Silva R.H."/>
            <person name="de Melo A.L.T.M."/>
            <person name="Pandolfi V."/>
            <person name="Bustamante F.O."/>
            <person name="Brasileiro-Vidal A.C."/>
            <person name="Benko-Iseppon A.M."/>
        </authorList>
    </citation>
    <scope>NUCLEOTIDE SEQUENCE [LARGE SCALE GENOMIC DNA]</scope>
    <source>
        <tissue evidence="2">Leaves</tissue>
    </source>
</reference>
<dbReference type="Proteomes" id="UP001341840">
    <property type="component" value="Unassembled WGS sequence"/>
</dbReference>
<comment type="caution">
    <text evidence="2">The sequence shown here is derived from an EMBL/GenBank/DDBJ whole genome shotgun (WGS) entry which is preliminary data.</text>
</comment>
<feature type="region of interest" description="Disordered" evidence="1">
    <location>
        <begin position="1"/>
        <end position="37"/>
    </location>
</feature>
<sequence>MEGSVEKKKISEEDPKGEKEDPEEEVPASSSLPMDIDDTEDYWHFIEESERRPEYSPILPCPSLGDRCKVRPGVHGHSLAVVHHGENRDVPQPMSSWPA</sequence>
<evidence type="ECO:0000256" key="1">
    <source>
        <dbReference type="SAM" id="MobiDB-lite"/>
    </source>
</evidence>